<dbReference type="PRINTS" id="PR00111">
    <property type="entry name" value="ABHYDROLASE"/>
</dbReference>
<accession>A0A9X3WD98</accession>
<evidence type="ECO:0000313" key="3">
    <source>
        <dbReference type="EMBL" id="MDC3415304.1"/>
    </source>
</evidence>
<dbReference type="Pfam" id="PF00561">
    <property type="entry name" value="Abhydrolase_1"/>
    <property type="match status" value="1"/>
</dbReference>
<dbReference type="InterPro" id="IPR029058">
    <property type="entry name" value="AB_hydrolase_fold"/>
</dbReference>
<evidence type="ECO:0000313" key="4">
    <source>
        <dbReference type="Proteomes" id="UP001145069"/>
    </source>
</evidence>
<keyword evidence="1 3" id="KW-0378">Hydrolase</keyword>
<gene>
    <name evidence="3" type="ORF">NC799_00045</name>
</gene>
<proteinExistence type="predicted"/>
<dbReference type="InterPro" id="IPR050266">
    <property type="entry name" value="AB_hydrolase_sf"/>
</dbReference>
<organism evidence="3 4">
    <name type="scientific">Aquibacillus salsiterrae</name>
    <dbReference type="NCBI Taxonomy" id="2950439"/>
    <lineage>
        <taxon>Bacteria</taxon>
        <taxon>Bacillati</taxon>
        <taxon>Bacillota</taxon>
        <taxon>Bacilli</taxon>
        <taxon>Bacillales</taxon>
        <taxon>Bacillaceae</taxon>
        <taxon>Aquibacillus</taxon>
    </lineage>
</organism>
<dbReference type="AlphaFoldDB" id="A0A9X3WD98"/>
<protein>
    <submittedName>
        <fullName evidence="3">Alpha/beta hydrolase</fullName>
    </submittedName>
</protein>
<dbReference type="Gene3D" id="3.40.50.1820">
    <property type="entry name" value="alpha/beta hydrolase"/>
    <property type="match status" value="1"/>
</dbReference>
<evidence type="ECO:0000256" key="1">
    <source>
        <dbReference type="ARBA" id="ARBA00022801"/>
    </source>
</evidence>
<dbReference type="InterPro" id="IPR000073">
    <property type="entry name" value="AB_hydrolase_1"/>
</dbReference>
<dbReference type="RefSeq" id="WP_272444271.1">
    <property type="nucleotide sequence ID" value="NZ_JAMQKC010000001.1"/>
</dbReference>
<dbReference type="PANTHER" id="PTHR43798">
    <property type="entry name" value="MONOACYLGLYCEROL LIPASE"/>
    <property type="match status" value="1"/>
</dbReference>
<dbReference type="GO" id="GO:0016020">
    <property type="term" value="C:membrane"/>
    <property type="evidence" value="ECO:0007669"/>
    <property type="project" value="TreeGrafter"/>
</dbReference>
<reference evidence="3" key="1">
    <citation type="submission" date="2022-06" db="EMBL/GenBank/DDBJ databases">
        <title>Aquibacillus sp. a new bacterium isolated from soil saline samples.</title>
        <authorList>
            <person name="Galisteo C."/>
            <person name="De La Haba R."/>
            <person name="Sanchez-Porro C."/>
            <person name="Ventosa A."/>
        </authorList>
    </citation>
    <scope>NUCLEOTIDE SEQUENCE</scope>
    <source>
        <strain evidence="3">3ASR75-54</strain>
    </source>
</reference>
<keyword evidence="4" id="KW-1185">Reference proteome</keyword>
<evidence type="ECO:0000259" key="2">
    <source>
        <dbReference type="Pfam" id="PF00561"/>
    </source>
</evidence>
<dbReference type="Proteomes" id="UP001145069">
    <property type="component" value="Unassembled WGS sequence"/>
</dbReference>
<name>A0A9X3WD98_9BACI</name>
<dbReference type="EMBL" id="JAMQKC010000001">
    <property type="protein sequence ID" value="MDC3415304.1"/>
    <property type="molecule type" value="Genomic_DNA"/>
</dbReference>
<sequence length="255" mass="29108">MSYIDINGGKVFYELLGNGTPILFIHPPGMGRKVFDYQKRLSDRFQIILPDFSGHGDSSPFTGDAGIINQYVDEINMILNKEQIYKAIICGYSAGGMVAQHFALTYPDRTKAVILSGGYPEVLTRTLQLEYILGMNVLKSSNEALAKVLAISHAKSKVYRENLYQHILKSNIRNWLQFYQETYHYSCLNALKDIKVPLLNVYGQYSPWINAHKKYYDVCPQADIAIVKNTSHQVPTKKWQAFNHVVRNFIEGHPR</sequence>
<dbReference type="SUPFAM" id="SSF53474">
    <property type="entry name" value="alpha/beta-Hydrolases"/>
    <property type="match status" value="1"/>
</dbReference>
<dbReference type="GO" id="GO:0016787">
    <property type="term" value="F:hydrolase activity"/>
    <property type="evidence" value="ECO:0007669"/>
    <property type="project" value="UniProtKB-KW"/>
</dbReference>
<comment type="caution">
    <text evidence="3">The sequence shown here is derived from an EMBL/GenBank/DDBJ whole genome shotgun (WGS) entry which is preliminary data.</text>
</comment>
<dbReference type="PANTHER" id="PTHR43798:SF31">
    <property type="entry name" value="AB HYDROLASE SUPERFAMILY PROTEIN YCLE"/>
    <property type="match status" value="1"/>
</dbReference>
<feature type="domain" description="AB hydrolase-1" evidence="2">
    <location>
        <begin position="21"/>
        <end position="193"/>
    </location>
</feature>